<dbReference type="RefSeq" id="WP_006289074.1">
    <property type="nucleotide sequence ID" value="NZ_AP012333.1"/>
</dbReference>
<comment type="function">
    <text evidence="12">Catalyzes the oxidation of 5,10-methylenetetrahydrofolate to 5,10-methenyltetrahydrofolate and then the hydrolysis of 5,10-methenyltetrahydrofolate to 10-formyltetrahydrofolate.</text>
</comment>
<dbReference type="GO" id="GO:0004488">
    <property type="term" value="F:methylenetetrahydrofolate dehydrogenase (NADP+) activity"/>
    <property type="evidence" value="ECO:0007669"/>
    <property type="project" value="UniProtKB-UniRule"/>
</dbReference>
<dbReference type="EC" id="1.5.1.5" evidence="12"/>
<dbReference type="Pfam" id="PF00763">
    <property type="entry name" value="THF_DHG_CYH"/>
    <property type="match status" value="1"/>
</dbReference>
<evidence type="ECO:0000256" key="4">
    <source>
        <dbReference type="ARBA" id="ARBA00022605"/>
    </source>
</evidence>
<dbReference type="PRINTS" id="PR00085">
    <property type="entry name" value="THFDHDRGNASE"/>
</dbReference>
<keyword evidence="5 12" id="KW-0658">Purine biosynthesis</keyword>
<keyword evidence="10 12" id="KW-0486">Methionine biosynthesis</keyword>
<keyword evidence="6 12" id="KW-0378">Hydrolase</keyword>
<evidence type="ECO:0000256" key="11">
    <source>
        <dbReference type="ARBA" id="ARBA00023268"/>
    </source>
</evidence>
<dbReference type="HOGENOM" id="CLU_034045_3_0_11"/>
<comment type="catalytic activity">
    <reaction evidence="12">
        <text>(6R)-5,10-methylene-5,6,7,8-tetrahydrofolate + NADP(+) = (6R)-5,10-methenyltetrahydrofolate + NADPH</text>
        <dbReference type="Rhea" id="RHEA:22812"/>
        <dbReference type="ChEBI" id="CHEBI:15636"/>
        <dbReference type="ChEBI" id="CHEBI:57455"/>
        <dbReference type="ChEBI" id="CHEBI:57783"/>
        <dbReference type="ChEBI" id="CHEBI:58349"/>
        <dbReference type="EC" id="1.5.1.5"/>
    </reaction>
</comment>
<dbReference type="HAMAP" id="MF_01576">
    <property type="entry name" value="THF_DHG_CYH"/>
    <property type="match status" value="1"/>
</dbReference>
<keyword evidence="7 12" id="KW-0521">NADP</keyword>
<evidence type="ECO:0000313" key="16">
    <source>
        <dbReference type="Proteomes" id="UP000004946"/>
    </source>
</evidence>
<dbReference type="eggNOG" id="COG0190">
    <property type="taxonomic scope" value="Bacteria"/>
</dbReference>
<comment type="subunit">
    <text evidence="2 12">Homodimer.</text>
</comment>
<dbReference type="Pfam" id="PF02882">
    <property type="entry name" value="THF_DHG_CYH_C"/>
    <property type="match status" value="1"/>
</dbReference>
<dbReference type="InterPro" id="IPR020630">
    <property type="entry name" value="THF_DH/CycHdrlase_cat_dom"/>
</dbReference>
<evidence type="ECO:0000256" key="2">
    <source>
        <dbReference type="ARBA" id="ARBA00011738"/>
    </source>
</evidence>
<organism evidence="15 16">
    <name type="scientific">Parascardovia denticolens DSM 10105 = JCM 12538</name>
    <dbReference type="NCBI Taxonomy" id="864564"/>
    <lineage>
        <taxon>Bacteria</taxon>
        <taxon>Bacillati</taxon>
        <taxon>Actinomycetota</taxon>
        <taxon>Actinomycetes</taxon>
        <taxon>Bifidobacteriales</taxon>
        <taxon>Bifidobacteriaceae</taxon>
        <taxon>Parascardovia</taxon>
    </lineage>
</organism>
<comment type="pathway">
    <text evidence="1 12">One-carbon metabolism; tetrahydrofolate interconversion.</text>
</comment>
<dbReference type="PANTHER" id="PTHR48099:SF5">
    <property type="entry name" value="C-1-TETRAHYDROFOLATE SYNTHASE, CYTOPLASMIC"/>
    <property type="match status" value="1"/>
</dbReference>
<keyword evidence="9 12" id="KW-0368">Histidine biosynthesis</keyword>
<reference evidence="15 16" key="1">
    <citation type="submission" date="2010-12" db="EMBL/GenBank/DDBJ databases">
        <authorList>
            <person name="Muzny D."/>
            <person name="Qin X."/>
            <person name="Buhay C."/>
            <person name="Dugan-Rocha S."/>
            <person name="Ding Y."/>
            <person name="Chen G."/>
            <person name="Hawes A."/>
            <person name="Holder M."/>
            <person name="Jhangiani S."/>
            <person name="Johnson A."/>
            <person name="Khan Z."/>
            <person name="Li Z."/>
            <person name="Liu W."/>
            <person name="Liu X."/>
            <person name="Perez L."/>
            <person name="Shen H."/>
            <person name="Wang Q."/>
            <person name="Watt J."/>
            <person name="Xi L."/>
            <person name="Xin Y."/>
            <person name="Zhou J."/>
            <person name="Deng J."/>
            <person name="Jiang H."/>
            <person name="Liu Y."/>
            <person name="Qu J."/>
            <person name="Song X.-Z."/>
            <person name="Zhang L."/>
            <person name="Villasana D."/>
            <person name="Johnson A."/>
            <person name="Liu J."/>
            <person name="Liyanage D."/>
            <person name="Lorensuhewa L."/>
            <person name="Robinson T."/>
            <person name="Song A."/>
            <person name="Song B.-B."/>
            <person name="Dinh H."/>
            <person name="Thornton R."/>
            <person name="Coyle M."/>
            <person name="Francisco L."/>
            <person name="Jackson L."/>
            <person name="Javaid M."/>
            <person name="Korchina V."/>
            <person name="Kovar C."/>
            <person name="Mata R."/>
            <person name="Mathew T."/>
            <person name="Ngo R."/>
            <person name="Nguyen L."/>
            <person name="Nguyen N."/>
            <person name="Okwuonu G."/>
            <person name="Ongeri F."/>
            <person name="Pham C."/>
            <person name="Simmons D."/>
            <person name="Wilczek-Boney K."/>
            <person name="Hale W."/>
            <person name="Jakkamsetti A."/>
            <person name="Pham P."/>
            <person name="Ruth R."/>
            <person name="San Lucas F."/>
            <person name="Warren J."/>
            <person name="Zhang J."/>
            <person name="Zhao Z."/>
            <person name="Zhou C."/>
            <person name="Zhu D."/>
            <person name="Lee S."/>
            <person name="Bess C."/>
            <person name="Blankenburg K."/>
            <person name="Forbes L."/>
            <person name="Fu Q."/>
            <person name="Gubbala S."/>
            <person name="Hirani K."/>
            <person name="Jayaseelan J.C."/>
            <person name="Lara F."/>
            <person name="Munidasa M."/>
            <person name="Palculict T."/>
            <person name="Patil S."/>
            <person name="Pu L.-L."/>
            <person name="Saada N."/>
            <person name="Tang L."/>
            <person name="Weissenberger G."/>
            <person name="Zhu Y."/>
            <person name="Hemphill L."/>
            <person name="Shang Y."/>
            <person name="Youmans B."/>
            <person name="Ayvaz T."/>
            <person name="Ross M."/>
            <person name="Santibanez J."/>
            <person name="Aqrawi P."/>
            <person name="Gross S."/>
            <person name="Joshi V."/>
            <person name="Fowler G."/>
            <person name="Nazareth L."/>
            <person name="Reid J."/>
            <person name="Worley K."/>
            <person name="Petrosino J."/>
            <person name="Highlander S."/>
            <person name="Gibbs R."/>
        </authorList>
    </citation>
    <scope>NUCLEOTIDE SEQUENCE [LARGE SCALE GENOMIC DNA]</scope>
    <source>
        <strain evidence="15 16">DSM 10105</strain>
    </source>
</reference>
<dbReference type="EMBL" id="AEON01000001">
    <property type="protein sequence ID" value="EFT83687.1"/>
    <property type="molecule type" value="Genomic_DNA"/>
</dbReference>
<dbReference type="SUPFAM" id="SSF53223">
    <property type="entry name" value="Aminoacid dehydrogenase-like, N-terminal domain"/>
    <property type="match status" value="1"/>
</dbReference>
<dbReference type="GO" id="GO:0006164">
    <property type="term" value="P:purine nucleotide biosynthetic process"/>
    <property type="evidence" value="ECO:0007669"/>
    <property type="project" value="UniProtKB-KW"/>
</dbReference>
<evidence type="ECO:0000256" key="8">
    <source>
        <dbReference type="ARBA" id="ARBA00023002"/>
    </source>
</evidence>
<dbReference type="SUPFAM" id="SSF51735">
    <property type="entry name" value="NAD(P)-binding Rossmann-fold domains"/>
    <property type="match status" value="1"/>
</dbReference>
<dbReference type="InterPro" id="IPR046346">
    <property type="entry name" value="Aminoacid_DH-like_N_sf"/>
</dbReference>
<evidence type="ECO:0000259" key="13">
    <source>
        <dbReference type="Pfam" id="PF00763"/>
    </source>
</evidence>
<evidence type="ECO:0000256" key="12">
    <source>
        <dbReference type="HAMAP-Rule" id="MF_01576"/>
    </source>
</evidence>
<feature type="domain" description="Tetrahydrofolate dehydrogenase/cyclohydrolase NAD(P)-binding" evidence="14">
    <location>
        <begin position="142"/>
        <end position="290"/>
    </location>
</feature>
<keyword evidence="11 12" id="KW-0511">Multifunctional enzyme</keyword>
<comment type="catalytic activity">
    <reaction evidence="12">
        <text>(6R)-5,10-methenyltetrahydrofolate + H2O = (6R)-10-formyltetrahydrofolate + H(+)</text>
        <dbReference type="Rhea" id="RHEA:23700"/>
        <dbReference type="ChEBI" id="CHEBI:15377"/>
        <dbReference type="ChEBI" id="CHEBI:15378"/>
        <dbReference type="ChEBI" id="CHEBI:57455"/>
        <dbReference type="ChEBI" id="CHEBI:195366"/>
        <dbReference type="EC" id="3.5.4.9"/>
    </reaction>
</comment>
<keyword evidence="4 12" id="KW-0028">Amino-acid biosynthesis</keyword>
<evidence type="ECO:0000259" key="14">
    <source>
        <dbReference type="Pfam" id="PF02882"/>
    </source>
</evidence>
<dbReference type="EC" id="3.5.4.9" evidence="12"/>
<evidence type="ECO:0000256" key="1">
    <source>
        <dbReference type="ARBA" id="ARBA00004777"/>
    </source>
</evidence>
<dbReference type="InterPro" id="IPR000672">
    <property type="entry name" value="THF_DH/CycHdrlase"/>
</dbReference>
<sequence length="292" mass="31363">MPLVLDGKATAAKIKDDLRARVLKVNAQGYEPGLATLLVGQDPGSVKYVAGKHKDCKEIGIRSLRLDLPETASAGQVIEAIERLNSDPACTGFIVQLPLPQSMDPDAIIDHVNPAKDADGMHPYNLGRLVLHTTGIDDVPMPCTPRGILTLLDDYGVDLAGKDVCVLGRGITIGRTMGMLLTTKGVDATVTLCHSKTRDIADKTRRADVIISAIGQAHFIRPDMIKPGTVLIDVGVSRVWDEESGRWRIQGDVDPACYPLVSAYSPNPGGVGPMTRAMLLSNVVDMAERKVR</sequence>
<dbReference type="Gene3D" id="3.40.50.720">
    <property type="entry name" value="NAD(P)-binding Rossmann-like Domain"/>
    <property type="match status" value="1"/>
</dbReference>
<dbReference type="GO" id="GO:0004477">
    <property type="term" value="F:methenyltetrahydrofolate cyclohydrolase activity"/>
    <property type="evidence" value="ECO:0007669"/>
    <property type="project" value="UniProtKB-UniRule"/>
</dbReference>
<gene>
    <name evidence="12 15" type="primary">folD</name>
    <name evidence="15" type="ORF">HMPREF0620_0692</name>
</gene>
<evidence type="ECO:0000256" key="9">
    <source>
        <dbReference type="ARBA" id="ARBA00023102"/>
    </source>
</evidence>
<evidence type="ECO:0000313" key="15">
    <source>
        <dbReference type="EMBL" id="EFT83687.1"/>
    </source>
</evidence>
<evidence type="ECO:0000256" key="3">
    <source>
        <dbReference type="ARBA" id="ARBA00022563"/>
    </source>
</evidence>
<evidence type="ECO:0000256" key="5">
    <source>
        <dbReference type="ARBA" id="ARBA00022755"/>
    </source>
</evidence>
<dbReference type="CDD" id="cd01080">
    <property type="entry name" value="NAD_bind_m-THF_DH_Cyclohyd"/>
    <property type="match status" value="1"/>
</dbReference>
<dbReference type="PATRIC" id="fig|864564.6.peg.1019"/>
<dbReference type="GO" id="GO:0009086">
    <property type="term" value="P:methionine biosynthetic process"/>
    <property type="evidence" value="ECO:0007669"/>
    <property type="project" value="UniProtKB-KW"/>
</dbReference>
<dbReference type="GO" id="GO:0035999">
    <property type="term" value="P:tetrahydrofolate interconversion"/>
    <property type="evidence" value="ECO:0007669"/>
    <property type="project" value="UniProtKB-UniRule"/>
</dbReference>
<feature type="binding site" evidence="12">
    <location>
        <position position="236"/>
    </location>
    <ligand>
        <name>NADP(+)</name>
        <dbReference type="ChEBI" id="CHEBI:58349"/>
    </ligand>
</feature>
<feature type="binding site" evidence="12">
    <location>
        <begin position="168"/>
        <end position="170"/>
    </location>
    <ligand>
        <name>NADP(+)</name>
        <dbReference type="ChEBI" id="CHEBI:58349"/>
    </ligand>
</feature>
<comment type="similarity">
    <text evidence="12">Belongs to the tetrahydrofolate dehydrogenase/cyclohydrolase family.</text>
</comment>
<dbReference type="FunFam" id="3.40.50.10860:FF:000005">
    <property type="entry name" value="C-1-tetrahydrofolate synthase, cytoplasmic, putative"/>
    <property type="match status" value="1"/>
</dbReference>
<accession>E6K1K6</accession>
<keyword evidence="3 12" id="KW-0554">One-carbon metabolism</keyword>
<comment type="caution">
    <text evidence="15">The sequence shown here is derived from an EMBL/GenBank/DDBJ whole genome shotgun (WGS) entry which is preliminary data.</text>
</comment>
<protein>
    <recommendedName>
        <fullName evidence="12">Bifunctional protein FolD</fullName>
    </recommendedName>
    <domain>
        <recommendedName>
            <fullName evidence="12">Methylenetetrahydrofolate dehydrogenase</fullName>
            <ecNumber evidence="12">1.5.1.5</ecNumber>
        </recommendedName>
    </domain>
    <domain>
        <recommendedName>
            <fullName evidence="12">Methenyltetrahydrofolate cyclohydrolase</fullName>
            <ecNumber evidence="12">3.5.4.9</ecNumber>
        </recommendedName>
    </domain>
</protein>
<dbReference type="InterPro" id="IPR020631">
    <property type="entry name" value="THF_DH/CycHdrlase_NAD-bd_dom"/>
</dbReference>
<keyword evidence="16" id="KW-1185">Reference proteome</keyword>
<evidence type="ECO:0000256" key="10">
    <source>
        <dbReference type="ARBA" id="ARBA00023167"/>
    </source>
</evidence>
<name>E6K1K6_PARDN</name>
<dbReference type="KEGG" id="pdo:PSDT_0932"/>
<evidence type="ECO:0000256" key="6">
    <source>
        <dbReference type="ARBA" id="ARBA00022801"/>
    </source>
</evidence>
<dbReference type="AlphaFoldDB" id="E6K1K6"/>
<evidence type="ECO:0000256" key="7">
    <source>
        <dbReference type="ARBA" id="ARBA00022857"/>
    </source>
</evidence>
<feature type="domain" description="Tetrahydrofolate dehydrogenase/cyclohydrolase catalytic" evidence="13">
    <location>
        <begin position="5"/>
        <end position="119"/>
    </location>
</feature>
<dbReference type="NCBIfam" id="NF010789">
    <property type="entry name" value="PRK14193.1"/>
    <property type="match status" value="1"/>
</dbReference>
<dbReference type="PANTHER" id="PTHR48099">
    <property type="entry name" value="C-1-TETRAHYDROFOLATE SYNTHASE, CYTOPLASMIC-RELATED"/>
    <property type="match status" value="1"/>
</dbReference>
<dbReference type="UniPathway" id="UPA00193"/>
<proteinExistence type="inferred from homology"/>
<dbReference type="Proteomes" id="UP000004946">
    <property type="component" value="Chromosome"/>
</dbReference>
<dbReference type="GO" id="GO:0005829">
    <property type="term" value="C:cytosol"/>
    <property type="evidence" value="ECO:0007669"/>
    <property type="project" value="TreeGrafter"/>
</dbReference>
<keyword evidence="8 12" id="KW-0560">Oxidoreductase</keyword>
<comment type="caution">
    <text evidence="12">Lacks conserved residue(s) required for the propagation of feature annotation.</text>
</comment>
<dbReference type="InterPro" id="IPR036291">
    <property type="entry name" value="NAD(P)-bd_dom_sf"/>
</dbReference>
<dbReference type="Gene3D" id="3.40.50.10860">
    <property type="entry name" value="Leucine Dehydrogenase, chain A, domain 1"/>
    <property type="match status" value="1"/>
</dbReference>
<dbReference type="GO" id="GO:0000105">
    <property type="term" value="P:L-histidine biosynthetic process"/>
    <property type="evidence" value="ECO:0007669"/>
    <property type="project" value="UniProtKB-KW"/>
</dbReference>